<gene>
    <name evidence="1" type="ORF">S01H4_30544</name>
</gene>
<proteinExistence type="predicted"/>
<dbReference type="AlphaFoldDB" id="X1ARU6"/>
<feature type="non-terminal residue" evidence="1">
    <location>
        <position position="1"/>
    </location>
</feature>
<sequence length="243" mass="28672">IFFEKVMTKEFIIILRDLFFSALFQKYFYPQDFENLLKIKKIANQFKNFLKLTHLTIIFSVLGEDYNFIKDLKSKHPVLKEENSLEMLFRLLEYKLSSAIGYFSNETDVDNNISNFKTLLQDMFKSYIFNYCIEIKYDSKFFCDIKSNESKMLSIKILNHSDTVIKDATLNLGIKPIKRMDLNVIKNPNNEDLDKKLEWEYELIGNMAGKVNFSIQVAIKDPFIENNILNYNKKLGVITIIEK</sequence>
<organism evidence="1">
    <name type="scientific">marine sediment metagenome</name>
    <dbReference type="NCBI Taxonomy" id="412755"/>
    <lineage>
        <taxon>unclassified sequences</taxon>
        <taxon>metagenomes</taxon>
        <taxon>ecological metagenomes</taxon>
    </lineage>
</organism>
<protein>
    <submittedName>
        <fullName evidence="1">Uncharacterized protein</fullName>
    </submittedName>
</protein>
<name>X1ARU6_9ZZZZ</name>
<comment type="caution">
    <text evidence="1">The sequence shown here is derived from an EMBL/GenBank/DDBJ whole genome shotgun (WGS) entry which is preliminary data.</text>
</comment>
<reference evidence="1" key="1">
    <citation type="journal article" date="2014" name="Front. Microbiol.">
        <title>High frequency of phylogenetically diverse reductive dehalogenase-homologous genes in deep subseafloor sedimentary metagenomes.</title>
        <authorList>
            <person name="Kawai M."/>
            <person name="Futagami T."/>
            <person name="Toyoda A."/>
            <person name="Takaki Y."/>
            <person name="Nishi S."/>
            <person name="Hori S."/>
            <person name="Arai W."/>
            <person name="Tsubouchi T."/>
            <person name="Morono Y."/>
            <person name="Uchiyama I."/>
            <person name="Ito T."/>
            <person name="Fujiyama A."/>
            <person name="Inagaki F."/>
            <person name="Takami H."/>
        </authorList>
    </citation>
    <scope>NUCLEOTIDE SEQUENCE</scope>
    <source>
        <strain evidence="1">Expedition CK06-06</strain>
    </source>
</reference>
<evidence type="ECO:0000313" key="1">
    <source>
        <dbReference type="EMBL" id="GAG75013.1"/>
    </source>
</evidence>
<accession>X1ARU6</accession>
<dbReference type="EMBL" id="BART01015779">
    <property type="protein sequence ID" value="GAG75013.1"/>
    <property type="molecule type" value="Genomic_DNA"/>
</dbReference>